<dbReference type="InterPro" id="IPR001279">
    <property type="entry name" value="Metallo-B-lactamas"/>
</dbReference>
<dbReference type="SUPFAM" id="SSF56281">
    <property type="entry name" value="Metallo-hydrolase/oxidoreductase"/>
    <property type="match status" value="1"/>
</dbReference>
<dbReference type="InterPro" id="IPR041712">
    <property type="entry name" value="DHPS-like_MBL-fold"/>
</dbReference>
<gene>
    <name evidence="3" type="ORF">DFP72DRAFT_1115472</name>
</gene>
<dbReference type="PANTHER" id="PTHR13754:SF13">
    <property type="entry name" value="METALLO-BETA-LACTAMASE SUPERFAMILY PROTEIN (AFU_ORTHOLOGUE AFUA_3G07630)"/>
    <property type="match status" value="1"/>
</dbReference>
<sequence length="460" mass="49348">MSIVPPKLQRVSKLTITFLVDNNLEWMTKLPPGFTHELQQHIPHSRKAGTGEPGAGVPVLDFNDFCCGAHGFSALIETEPVLAIYGGDATAPGGSAEGALDPAAHYYTLFDTGPDSLSLVRNIRALQVPITKIDRVVTSHWHSDHTGGLLSFLDLRRKCVEDGVTTPPLTSAGADVEGDIHRAQASKTESNPSSPATKEAGGSVSTCTVDVHPSRPHLRGIAPPPTWKKVLCALPPDPSFDAIEAAGGIVEKRDDGHTVAGGTVWISGEVPRVTEWEKGLLGGVRWVKEGEDAWRDHATRKGDLEASSEDDVIEPAGEAGTGKWIAEPHIMDERYAVVDVEGKGLVVFSSCSHAGIVNVIRDAVKTFNRPIYMIVGGLHLASADLYPRIEPTVKFLSETLRPAPTYILPMHCTGWKAKIALEEALGEGVVPAGVGHRVEIIGTKEVEGVDARRMWVSIVE</sequence>
<accession>A0A8H6M6J1</accession>
<evidence type="ECO:0000313" key="4">
    <source>
        <dbReference type="Proteomes" id="UP000521943"/>
    </source>
</evidence>
<dbReference type="InterPro" id="IPR036866">
    <property type="entry name" value="RibonucZ/Hydroxyglut_hydro"/>
</dbReference>
<protein>
    <submittedName>
        <fullName evidence="3">Metallo-beta-lactamase superfamily protein</fullName>
    </submittedName>
</protein>
<organism evidence="3 4">
    <name type="scientific">Ephemerocybe angulata</name>
    <dbReference type="NCBI Taxonomy" id="980116"/>
    <lineage>
        <taxon>Eukaryota</taxon>
        <taxon>Fungi</taxon>
        <taxon>Dikarya</taxon>
        <taxon>Basidiomycota</taxon>
        <taxon>Agaricomycotina</taxon>
        <taxon>Agaricomycetes</taxon>
        <taxon>Agaricomycetidae</taxon>
        <taxon>Agaricales</taxon>
        <taxon>Agaricineae</taxon>
        <taxon>Psathyrellaceae</taxon>
        <taxon>Ephemerocybe</taxon>
    </lineage>
</organism>
<feature type="domain" description="Metallo-beta-lactamase" evidence="2">
    <location>
        <begin position="108"/>
        <end position="156"/>
    </location>
</feature>
<dbReference type="CDD" id="cd07713">
    <property type="entry name" value="DHPS-like_MBL-fold"/>
    <property type="match status" value="1"/>
</dbReference>
<dbReference type="GO" id="GO:0016740">
    <property type="term" value="F:transferase activity"/>
    <property type="evidence" value="ECO:0007669"/>
    <property type="project" value="TreeGrafter"/>
</dbReference>
<dbReference type="InterPro" id="IPR052926">
    <property type="entry name" value="Metallo-beta-lactamase_dom"/>
</dbReference>
<feature type="region of interest" description="Disordered" evidence="1">
    <location>
        <begin position="183"/>
        <end position="208"/>
    </location>
</feature>
<dbReference type="Pfam" id="PF00753">
    <property type="entry name" value="Lactamase_B"/>
    <property type="match status" value="1"/>
</dbReference>
<dbReference type="OrthoDB" id="1470350at2759"/>
<name>A0A8H6M6J1_9AGAR</name>
<feature type="compositionally biased region" description="Polar residues" evidence="1">
    <location>
        <begin position="185"/>
        <end position="196"/>
    </location>
</feature>
<evidence type="ECO:0000256" key="1">
    <source>
        <dbReference type="SAM" id="MobiDB-lite"/>
    </source>
</evidence>
<dbReference type="Gene3D" id="3.60.15.10">
    <property type="entry name" value="Ribonuclease Z/Hydroxyacylglutathione hydrolase-like"/>
    <property type="match status" value="1"/>
</dbReference>
<evidence type="ECO:0000313" key="3">
    <source>
        <dbReference type="EMBL" id="KAF6756635.1"/>
    </source>
</evidence>
<evidence type="ECO:0000259" key="2">
    <source>
        <dbReference type="Pfam" id="PF00753"/>
    </source>
</evidence>
<dbReference type="PANTHER" id="PTHR13754">
    <property type="entry name" value="METALLO-BETA-LACTAMASE SUPERFAMILY PROTEIN"/>
    <property type="match status" value="1"/>
</dbReference>
<reference evidence="3 4" key="1">
    <citation type="submission" date="2020-07" db="EMBL/GenBank/DDBJ databases">
        <title>Comparative genomics of pyrophilous fungi reveals a link between fire events and developmental genes.</title>
        <authorList>
            <consortium name="DOE Joint Genome Institute"/>
            <person name="Steindorff A.S."/>
            <person name="Carver A."/>
            <person name="Calhoun S."/>
            <person name="Stillman K."/>
            <person name="Liu H."/>
            <person name="Lipzen A."/>
            <person name="Pangilinan J."/>
            <person name="Labutti K."/>
            <person name="Bruns T.D."/>
            <person name="Grigoriev I.V."/>
        </authorList>
    </citation>
    <scope>NUCLEOTIDE SEQUENCE [LARGE SCALE GENOMIC DNA]</scope>
    <source>
        <strain evidence="3 4">CBS 144469</strain>
    </source>
</reference>
<comment type="caution">
    <text evidence="3">The sequence shown here is derived from an EMBL/GenBank/DDBJ whole genome shotgun (WGS) entry which is preliminary data.</text>
</comment>
<keyword evidence="4" id="KW-1185">Reference proteome</keyword>
<dbReference type="EMBL" id="JACGCI010000025">
    <property type="protein sequence ID" value="KAF6756635.1"/>
    <property type="molecule type" value="Genomic_DNA"/>
</dbReference>
<dbReference type="Proteomes" id="UP000521943">
    <property type="component" value="Unassembled WGS sequence"/>
</dbReference>
<dbReference type="AlphaFoldDB" id="A0A8H6M6J1"/>
<proteinExistence type="predicted"/>